<dbReference type="GeneID" id="34219896"/>
<dbReference type="PROSITE" id="PS50983">
    <property type="entry name" value="FE_B12_PBP"/>
    <property type="match status" value="1"/>
</dbReference>
<dbReference type="Pfam" id="PF01497">
    <property type="entry name" value="Peripla_BP_2"/>
    <property type="match status" value="1"/>
</dbReference>
<gene>
    <name evidence="6" type="ORF">GZ22_12830</name>
</gene>
<dbReference type="InterPro" id="IPR050902">
    <property type="entry name" value="ABC_Transporter_SBP"/>
</dbReference>
<evidence type="ECO:0000259" key="5">
    <source>
        <dbReference type="PROSITE" id="PS50983"/>
    </source>
</evidence>
<dbReference type="PANTHER" id="PTHR30535">
    <property type="entry name" value="VITAMIN B12-BINDING PROTEIN"/>
    <property type="match status" value="1"/>
</dbReference>
<accession>A0A075LM62</accession>
<dbReference type="PANTHER" id="PTHR30535:SF34">
    <property type="entry name" value="MOLYBDATE-BINDING PROTEIN MOLA"/>
    <property type="match status" value="1"/>
</dbReference>
<evidence type="ECO:0000313" key="6">
    <source>
        <dbReference type="EMBL" id="AIF67434.1"/>
    </source>
</evidence>
<dbReference type="EMBL" id="CP008876">
    <property type="protein sequence ID" value="AIF67434.1"/>
    <property type="molecule type" value="Genomic_DNA"/>
</dbReference>
<feature type="signal peptide" evidence="4">
    <location>
        <begin position="1"/>
        <end position="18"/>
    </location>
</feature>
<organism evidence="6 7">
    <name type="scientific">Terribacillus saccharophilus</name>
    <dbReference type="NCBI Taxonomy" id="361277"/>
    <lineage>
        <taxon>Bacteria</taxon>
        <taxon>Bacillati</taxon>
        <taxon>Bacillota</taxon>
        <taxon>Bacilli</taxon>
        <taxon>Bacillales</taxon>
        <taxon>Bacillaceae</taxon>
        <taxon>Terribacillus</taxon>
    </lineage>
</organism>
<dbReference type="InterPro" id="IPR054828">
    <property type="entry name" value="Vit_B12_bind_prot"/>
</dbReference>
<dbReference type="NCBIfam" id="NF038402">
    <property type="entry name" value="TroA_like"/>
    <property type="match status" value="1"/>
</dbReference>
<dbReference type="AlphaFoldDB" id="A0A075LM62"/>
<feature type="domain" description="Fe/B12 periplasmic-binding" evidence="5">
    <location>
        <begin position="49"/>
        <end position="307"/>
    </location>
</feature>
<dbReference type="RefSeq" id="WP_038563002.1">
    <property type="nucleotide sequence ID" value="NZ_CP008876.1"/>
</dbReference>
<dbReference type="HOGENOM" id="CLU_038034_2_3_9"/>
<dbReference type="Gene3D" id="3.40.50.1980">
    <property type="entry name" value="Nitrogenase molybdenum iron protein domain"/>
    <property type="match status" value="2"/>
</dbReference>
<evidence type="ECO:0000256" key="4">
    <source>
        <dbReference type="SAM" id="SignalP"/>
    </source>
</evidence>
<proteinExistence type="inferred from homology"/>
<feature type="coiled-coil region" evidence="3">
    <location>
        <begin position="136"/>
        <end position="169"/>
    </location>
</feature>
<dbReference type="SUPFAM" id="SSF53807">
    <property type="entry name" value="Helical backbone' metal receptor"/>
    <property type="match status" value="1"/>
</dbReference>
<sequence>MKRVMIIALLVCFCTACASTQANQEQGEAALTISDFAGREVGFNEVPGNIATVSYGDLEILSALGANVVGRPTADGAIKSEWKDIPEIGTVHEINHEMLASVKSDVVLANADFNQKDEQMLESLGTEVVYTNSDSIEDIKKQIALLGEMLDKKEQAEELTNTIDTKLAEIDSDKYKNKKVVIIYGTPGTYMVALPNSLSGDILEKAGAHNIAADFPSLEEFPQYAQLNAEEIVNANPDIVMLITHGKSEEVQQGFEREMERNAAWSSINAVKEDRVFVLPNDLFGTNPGTRITESIDLMQDYLEGEKPD</sequence>
<evidence type="ECO:0000256" key="1">
    <source>
        <dbReference type="ARBA" id="ARBA00008814"/>
    </source>
</evidence>
<keyword evidence="2 4" id="KW-0732">Signal</keyword>
<name>A0A075LM62_9BACI</name>
<dbReference type="Proteomes" id="UP000027980">
    <property type="component" value="Chromosome"/>
</dbReference>
<evidence type="ECO:0000256" key="3">
    <source>
        <dbReference type="SAM" id="Coils"/>
    </source>
</evidence>
<evidence type="ECO:0000313" key="7">
    <source>
        <dbReference type="Proteomes" id="UP000027980"/>
    </source>
</evidence>
<reference evidence="6 7" key="1">
    <citation type="submission" date="2014-07" db="EMBL/GenBank/DDBJ databases">
        <title>Complete genome sequence of a moderately halophilic bacterium Terribacillus aidingensis MP602, isolated from Cryptomeria fortunei in Tianmu mountain in China.</title>
        <authorList>
            <person name="Wang Y."/>
            <person name="Lu P."/>
            <person name="Zhang L."/>
        </authorList>
    </citation>
    <scope>NUCLEOTIDE SEQUENCE [LARGE SCALE GENOMIC DNA]</scope>
    <source>
        <strain evidence="6 7">MP602</strain>
    </source>
</reference>
<evidence type="ECO:0000256" key="2">
    <source>
        <dbReference type="ARBA" id="ARBA00022729"/>
    </source>
</evidence>
<protein>
    <recommendedName>
        <fullName evidence="5">Fe/B12 periplasmic-binding domain-containing protein</fullName>
    </recommendedName>
</protein>
<feature type="chain" id="PRO_5039604239" description="Fe/B12 periplasmic-binding domain-containing protein" evidence="4">
    <location>
        <begin position="19"/>
        <end position="309"/>
    </location>
</feature>
<dbReference type="KEGG" id="tap:GZ22_12830"/>
<comment type="similarity">
    <text evidence="1">Belongs to the bacterial solute-binding protein 8 family.</text>
</comment>
<keyword evidence="3" id="KW-0175">Coiled coil</keyword>
<dbReference type="InterPro" id="IPR002491">
    <property type="entry name" value="ABC_transptr_periplasmic_BD"/>
</dbReference>
<dbReference type="GO" id="GO:0071281">
    <property type="term" value="P:cellular response to iron ion"/>
    <property type="evidence" value="ECO:0007669"/>
    <property type="project" value="TreeGrafter"/>
</dbReference>